<organism evidence="1 2">
    <name type="scientific">Ornithinimicrobium pekingense</name>
    <dbReference type="NCBI Taxonomy" id="384677"/>
    <lineage>
        <taxon>Bacteria</taxon>
        <taxon>Bacillati</taxon>
        <taxon>Actinomycetota</taxon>
        <taxon>Actinomycetes</taxon>
        <taxon>Micrococcales</taxon>
        <taxon>Ornithinimicrobiaceae</taxon>
        <taxon>Ornithinimicrobium</taxon>
    </lineage>
</organism>
<gene>
    <name evidence="1" type="ORF">GCM10011509_35310</name>
</gene>
<reference evidence="2" key="1">
    <citation type="journal article" date="2019" name="Int. J. Syst. Evol. Microbiol.">
        <title>The Global Catalogue of Microorganisms (GCM) 10K type strain sequencing project: providing services to taxonomists for standard genome sequencing and annotation.</title>
        <authorList>
            <consortium name="The Broad Institute Genomics Platform"/>
            <consortium name="The Broad Institute Genome Sequencing Center for Infectious Disease"/>
            <person name="Wu L."/>
            <person name="Ma J."/>
        </authorList>
    </citation>
    <scope>NUCLEOTIDE SEQUENCE [LARGE SCALE GENOMIC DNA]</scope>
    <source>
        <strain evidence="2">CGMCC 1.5362</strain>
    </source>
</reference>
<evidence type="ECO:0008006" key="3">
    <source>
        <dbReference type="Google" id="ProtNLM"/>
    </source>
</evidence>
<protein>
    <recommendedName>
        <fullName evidence="3">Lipoprotein</fullName>
    </recommendedName>
</protein>
<evidence type="ECO:0000313" key="1">
    <source>
        <dbReference type="EMBL" id="GGK83751.1"/>
    </source>
</evidence>
<name>A0ABQ2FCK1_9MICO</name>
<dbReference type="Proteomes" id="UP000662111">
    <property type="component" value="Unassembled WGS sequence"/>
</dbReference>
<evidence type="ECO:0000313" key="2">
    <source>
        <dbReference type="Proteomes" id="UP000662111"/>
    </source>
</evidence>
<sequence>MGFPEWDAWGGLQGQSRGGTGRIRKRRALSALLLAAVLPGCSAALGDSTALQNPEGSGEICVPANSDGLATLGFHQLVNTSDGAVHIKDVSLVEPDNLAVERWALVRQGDYFMAASGGWHPPSPELEMDAVPAEAEVRLVLGLKVGQGAQELSRASGARVTYEDAGGRTGMLNTPYAITLTTGDQCP</sequence>
<dbReference type="EMBL" id="BMLB01000010">
    <property type="protein sequence ID" value="GGK83751.1"/>
    <property type="molecule type" value="Genomic_DNA"/>
</dbReference>
<comment type="caution">
    <text evidence="1">The sequence shown here is derived from an EMBL/GenBank/DDBJ whole genome shotgun (WGS) entry which is preliminary data.</text>
</comment>
<keyword evidence="2" id="KW-1185">Reference proteome</keyword>
<accession>A0ABQ2FCK1</accession>
<proteinExistence type="predicted"/>